<gene>
    <name evidence="1" type="ORF">AKJ56_02115</name>
</gene>
<sequence length="91" mass="10874">MPIKDYKARLETYWKNVEDSSEIISENKKTLRDFARDQKLNDLSLARIYKLITYMAPMAKQIDKPFKDITEDDIKHILEWGLWDKNISSHD</sequence>
<comment type="caution">
    <text evidence="1">The sequence shown here is derived from an EMBL/GenBank/DDBJ whole genome shotgun (WGS) entry which is preliminary data.</text>
</comment>
<dbReference type="EMBL" id="LHYJ01000038">
    <property type="protein sequence ID" value="KXB07924.1"/>
    <property type="molecule type" value="Genomic_DNA"/>
</dbReference>
<evidence type="ECO:0000313" key="1">
    <source>
        <dbReference type="EMBL" id="KXB07924.1"/>
    </source>
</evidence>
<evidence type="ECO:0000313" key="2">
    <source>
        <dbReference type="Proteomes" id="UP000070175"/>
    </source>
</evidence>
<dbReference type="AlphaFoldDB" id="A0A133VNA7"/>
<keyword evidence="2" id="KW-1185">Reference proteome</keyword>
<protein>
    <submittedName>
        <fullName evidence="1">Uncharacterized protein</fullName>
    </submittedName>
</protein>
<organism evidence="1 2">
    <name type="scientific">candidate division MSBL1 archaeon SCGC-AAA382N08</name>
    <dbReference type="NCBI Taxonomy" id="1698285"/>
    <lineage>
        <taxon>Archaea</taxon>
        <taxon>Methanobacteriati</taxon>
        <taxon>Methanobacteriota</taxon>
        <taxon>candidate division MSBL1</taxon>
    </lineage>
</organism>
<dbReference type="Proteomes" id="UP000070175">
    <property type="component" value="Unassembled WGS sequence"/>
</dbReference>
<proteinExistence type="predicted"/>
<accession>A0A133VNA7</accession>
<reference evidence="1 2" key="1">
    <citation type="journal article" date="2016" name="Sci. Rep.">
        <title>Metabolic traits of an uncultured archaeal lineage -MSBL1- from brine pools of the Red Sea.</title>
        <authorList>
            <person name="Mwirichia R."/>
            <person name="Alam I."/>
            <person name="Rashid M."/>
            <person name="Vinu M."/>
            <person name="Ba-Alawi W."/>
            <person name="Anthony Kamau A."/>
            <person name="Kamanda Ngugi D."/>
            <person name="Goker M."/>
            <person name="Klenk H.P."/>
            <person name="Bajic V."/>
            <person name="Stingl U."/>
        </authorList>
    </citation>
    <scope>NUCLEOTIDE SEQUENCE [LARGE SCALE GENOMIC DNA]</scope>
    <source>
        <strain evidence="1">SCGC-AAA382N08</strain>
    </source>
</reference>
<name>A0A133VNA7_9EURY</name>